<dbReference type="AlphaFoldDB" id="A0A0N5B6A6"/>
<accession>A0A0N5B6A6</accession>
<evidence type="ECO:0000313" key="3">
    <source>
        <dbReference type="WBParaSite" id="SPAL_0000159500.1"/>
    </source>
</evidence>
<proteinExistence type="predicted"/>
<dbReference type="WBParaSite" id="SPAL_0000159500.1">
    <property type="protein sequence ID" value="SPAL_0000159500.1"/>
    <property type="gene ID" value="SPAL_0000159500"/>
</dbReference>
<protein>
    <submittedName>
        <fullName evidence="3">Uncharacterized protein</fullName>
    </submittedName>
</protein>
<name>A0A0N5B6A6_STREA</name>
<feature type="region of interest" description="Disordered" evidence="1">
    <location>
        <begin position="1"/>
        <end position="29"/>
    </location>
</feature>
<organism evidence="2 3">
    <name type="scientific">Strongyloides papillosus</name>
    <name type="common">Intestinal threadworm</name>
    <dbReference type="NCBI Taxonomy" id="174720"/>
    <lineage>
        <taxon>Eukaryota</taxon>
        <taxon>Metazoa</taxon>
        <taxon>Ecdysozoa</taxon>
        <taxon>Nematoda</taxon>
        <taxon>Chromadorea</taxon>
        <taxon>Rhabditida</taxon>
        <taxon>Tylenchina</taxon>
        <taxon>Panagrolaimomorpha</taxon>
        <taxon>Strongyloidoidea</taxon>
        <taxon>Strongyloididae</taxon>
        <taxon>Strongyloides</taxon>
    </lineage>
</organism>
<dbReference type="Proteomes" id="UP000046392">
    <property type="component" value="Unplaced"/>
</dbReference>
<dbReference type="STRING" id="174720.A0A0N5B6A6"/>
<keyword evidence="2" id="KW-1185">Reference proteome</keyword>
<evidence type="ECO:0000256" key="1">
    <source>
        <dbReference type="SAM" id="MobiDB-lite"/>
    </source>
</evidence>
<reference evidence="3" key="1">
    <citation type="submission" date="2017-02" db="UniProtKB">
        <authorList>
            <consortium name="WormBaseParasite"/>
        </authorList>
    </citation>
    <scope>IDENTIFICATION</scope>
</reference>
<sequence>MFGKRGNYLFDNNSNESEEENKFSNSAKIFTDNGPPRLKSCLRKPMDNIFDMSASNTALNKSVRWKEYNEEFHFCSSPTDSKSTFDFQNLLDALTQFAENIRKSKEDLSDCPIVVERDHSLKKRIILLPGNSSSSSIFRLLNLKTFKSIYEKTYKSKIFFKYIPRKMTSNQWKRVDLVIIESIQDLNLENYKTKKGSVIDVKKSYPLLYLGVEGETYPSSLLQEGVNVYQFSKDNIEVNQYFCDYVKGLIERNRII</sequence>
<evidence type="ECO:0000313" key="2">
    <source>
        <dbReference type="Proteomes" id="UP000046392"/>
    </source>
</evidence>